<dbReference type="Proteomes" id="UP001597102">
    <property type="component" value="Unassembled WGS sequence"/>
</dbReference>
<reference evidence="3" key="1">
    <citation type="journal article" date="2019" name="Int. J. Syst. Evol. Microbiol.">
        <title>The Global Catalogue of Microorganisms (GCM) 10K type strain sequencing project: providing services to taxonomists for standard genome sequencing and annotation.</title>
        <authorList>
            <consortium name="The Broad Institute Genomics Platform"/>
            <consortium name="The Broad Institute Genome Sequencing Center for Infectious Disease"/>
            <person name="Wu L."/>
            <person name="Ma J."/>
        </authorList>
    </citation>
    <scope>NUCLEOTIDE SEQUENCE [LARGE SCALE GENOMIC DNA]</scope>
    <source>
        <strain evidence="3">CCUG 61697</strain>
    </source>
</reference>
<name>A0ABW3J960_9HYPH</name>
<evidence type="ECO:0000256" key="1">
    <source>
        <dbReference type="SAM" id="SignalP"/>
    </source>
</evidence>
<evidence type="ECO:0000313" key="2">
    <source>
        <dbReference type="EMBL" id="MFD0986818.1"/>
    </source>
</evidence>
<dbReference type="RefSeq" id="WP_379087650.1">
    <property type="nucleotide sequence ID" value="NZ_JBHTJO010000001.1"/>
</dbReference>
<proteinExistence type="predicted"/>
<gene>
    <name evidence="2" type="ORF">ACFQ2F_06865</name>
</gene>
<comment type="caution">
    <text evidence="2">The sequence shown here is derived from an EMBL/GenBank/DDBJ whole genome shotgun (WGS) entry which is preliminary data.</text>
</comment>
<evidence type="ECO:0000313" key="3">
    <source>
        <dbReference type="Proteomes" id="UP001597102"/>
    </source>
</evidence>
<keyword evidence="3" id="KW-1185">Reference proteome</keyword>
<organism evidence="2 3">
    <name type="scientific">Methyloligella solikamskensis</name>
    <dbReference type="NCBI Taxonomy" id="1177756"/>
    <lineage>
        <taxon>Bacteria</taxon>
        <taxon>Pseudomonadati</taxon>
        <taxon>Pseudomonadota</taxon>
        <taxon>Alphaproteobacteria</taxon>
        <taxon>Hyphomicrobiales</taxon>
        <taxon>Hyphomicrobiaceae</taxon>
        <taxon>Methyloligella</taxon>
    </lineage>
</organism>
<feature type="chain" id="PRO_5045064102" evidence="1">
    <location>
        <begin position="28"/>
        <end position="131"/>
    </location>
</feature>
<keyword evidence="1" id="KW-0732">Signal</keyword>
<accession>A0ABW3J960</accession>
<protein>
    <submittedName>
        <fullName evidence="2">Uncharacterized protein</fullName>
    </submittedName>
</protein>
<feature type="signal peptide" evidence="1">
    <location>
        <begin position="1"/>
        <end position="27"/>
    </location>
</feature>
<sequence>MKNRTSWVLSLALLGIAFGATTGRAAADELKRVESAALERFAMHSGFEGGMWTHYVPEDVNGEFESYDPIGLIAGSLIKTDCSISWQDEDGKLYCFASTASLGHFQDWPHTNVEKARKAWTTLSENVPPQS</sequence>
<dbReference type="EMBL" id="JBHTJO010000001">
    <property type="protein sequence ID" value="MFD0986818.1"/>
    <property type="molecule type" value="Genomic_DNA"/>
</dbReference>